<name>A0A6A5K1A2_9PLEO</name>
<keyword evidence="3" id="KW-1185">Reference proteome</keyword>
<dbReference type="AlphaFoldDB" id="A0A6A5K1A2"/>
<keyword evidence="1" id="KW-0732">Signal</keyword>
<accession>A0A6A5K1A2</accession>
<evidence type="ECO:0000313" key="2">
    <source>
        <dbReference type="EMBL" id="KAF1831415.1"/>
    </source>
</evidence>
<sequence>MVLFHHLLLAACASLAAAYPEPTTGLYLNKRTTKPNCSKLNGALTILKKLGPPATSFCSSYLKIPATTTSVTTTTPVTTITTSTTTVLVTSSVCPDVRPPVQKKVIPGRRNPETEDVEKRTKVLLPLLAAFAAAKVSEGCKCLDISPRASITSTTTVAASVRYLTERTFDCDSS</sequence>
<reference evidence="2" key="1">
    <citation type="submission" date="2020-01" db="EMBL/GenBank/DDBJ databases">
        <authorList>
            <consortium name="DOE Joint Genome Institute"/>
            <person name="Haridas S."/>
            <person name="Albert R."/>
            <person name="Binder M."/>
            <person name="Bloem J."/>
            <person name="Labutti K."/>
            <person name="Salamov A."/>
            <person name="Andreopoulos B."/>
            <person name="Baker S.E."/>
            <person name="Barry K."/>
            <person name="Bills G."/>
            <person name="Bluhm B.H."/>
            <person name="Cannon C."/>
            <person name="Castanera R."/>
            <person name="Culley D.E."/>
            <person name="Daum C."/>
            <person name="Ezra D."/>
            <person name="Gonzalez J.B."/>
            <person name="Henrissat B."/>
            <person name="Kuo A."/>
            <person name="Liang C."/>
            <person name="Lipzen A."/>
            <person name="Lutzoni F."/>
            <person name="Magnuson J."/>
            <person name="Mondo S."/>
            <person name="Nolan M."/>
            <person name="Ohm R."/>
            <person name="Pangilinan J."/>
            <person name="Park H.-J."/>
            <person name="Ramirez L."/>
            <person name="Alfaro M."/>
            <person name="Sun H."/>
            <person name="Tritt A."/>
            <person name="Yoshinaga Y."/>
            <person name="Zwiers L.-H."/>
            <person name="Turgeon B.G."/>
            <person name="Goodwin S.B."/>
            <person name="Spatafora J.W."/>
            <person name="Crous P.W."/>
            <person name="Grigoriev I.V."/>
        </authorList>
    </citation>
    <scope>NUCLEOTIDE SEQUENCE</scope>
    <source>
        <strain evidence="2">P77</strain>
    </source>
</reference>
<feature type="signal peptide" evidence="1">
    <location>
        <begin position="1"/>
        <end position="18"/>
    </location>
</feature>
<gene>
    <name evidence="2" type="ORF">BDW02DRAFT_55487</name>
</gene>
<evidence type="ECO:0000256" key="1">
    <source>
        <dbReference type="SAM" id="SignalP"/>
    </source>
</evidence>
<proteinExistence type="predicted"/>
<evidence type="ECO:0008006" key="4">
    <source>
        <dbReference type="Google" id="ProtNLM"/>
    </source>
</evidence>
<organism evidence="2 3">
    <name type="scientific">Decorospora gaudefroyi</name>
    <dbReference type="NCBI Taxonomy" id="184978"/>
    <lineage>
        <taxon>Eukaryota</taxon>
        <taxon>Fungi</taxon>
        <taxon>Dikarya</taxon>
        <taxon>Ascomycota</taxon>
        <taxon>Pezizomycotina</taxon>
        <taxon>Dothideomycetes</taxon>
        <taxon>Pleosporomycetidae</taxon>
        <taxon>Pleosporales</taxon>
        <taxon>Pleosporineae</taxon>
        <taxon>Pleosporaceae</taxon>
        <taxon>Decorospora</taxon>
    </lineage>
</organism>
<dbReference type="OrthoDB" id="3561297at2759"/>
<feature type="chain" id="PRO_5025646003" description="Hydrophobin" evidence="1">
    <location>
        <begin position="19"/>
        <end position="174"/>
    </location>
</feature>
<evidence type="ECO:0000313" key="3">
    <source>
        <dbReference type="Proteomes" id="UP000800040"/>
    </source>
</evidence>
<protein>
    <recommendedName>
        <fullName evidence="4">Hydrophobin</fullName>
    </recommendedName>
</protein>
<dbReference type="EMBL" id="ML975364">
    <property type="protein sequence ID" value="KAF1831415.1"/>
    <property type="molecule type" value="Genomic_DNA"/>
</dbReference>
<dbReference type="Proteomes" id="UP000800040">
    <property type="component" value="Unassembled WGS sequence"/>
</dbReference>